<accession>A0A646KUD6</accession>
<feature type="transmembrane region" description="Helical" evidence="2">
    <location>
        <begin position="90"/>
        <end position="111"/>
    </location>
</feature>
<gene>
    <name evidence="3" type="ORF">FF041_37910</name>
</gene>
<dbReference type="Proteomes" id="UP000419138">
    <property type="component" value="Unassembled WGS sequence"/>
</dbReference>
<keyword evidence="4" id="KW-1185">Reference proteome</keyword>
<evidence type="ECO:0000256" key="1">
    <source>
        <dbReference type="SAM" id="MobiDB-lite"/>
    </source>
</evidence>
<dbReference type="RefSeq" id="WP_153527271.1">
    <property type="nucleotide sequence ID" value="NZ_JBEPDZ010000006.1"/>
</dbReference>
<feature type="transmembrane region" description="Helical" evidence="2">
    <location>
        <begin position="55"/>
        <end position="78"/>
    </location>
</feature>
<dbReference type="OrthoDB" id="4698148at2"/>
<evidence type="ECO:0000313" key="4">
    <source>
        <dbReference type="Proteomes" id="UP000419138"/>
    </source>
</evidence>
<keyword evidence="2" id="KW-0812">Transmembrane</keyword>
<feature type="transmembrane region" description="Helical" evidence="2">
    <location>
        <begin position="117"/>
        <end position="135"/>
    </location>
</feature>
<dbReference type="Pfam" id="PF10067">
    <property type="entry name" value="DUF2306"/>
    <property type="match status" value="1"/>
</dbReference>
<sequence>MMKAAFRADRRVRRSAWAVFAVSAVGTALYSAPAYLTGDPSQGRIPINPDVALHYLSVVVHALPASLLLLLGPVQFVPALRNKYGKLHRVVGRVYMVSVLIASVAGLFAATFSVDGFSVQVAFYLLTAAWLYSLVQAYRTIRRGRIQLHRIWMIRNYALSFAAVVLRLFLVLGLAARSRYDWLSFEDVYAASVWASILVSAGVAEWFIVHRTLKPLARSRRRPGAVTPDGATTVAGAGRVSA</sequence>
<proteinExistence type="predicted"/>
<evidence type="ECO:0000256" key="2">
    <source>
        <dbReference type="SAM" id="Phobius"/>
    </source>
</evidence>
<keyword evidence="2" id="KW-1133">Transmembrane helix</keyword>
<organism evidence="3 4">
    <name type="scientific">Streptomyces jumonjinensis</name>
    <dbReference type="NCBI Taxonomy" id="1945"/>
    <lineage>
        <taxon>Bacteria</taxon>
        <taxon>Bacillati</taxon>
        <taxon>Actinomycetota</taxon>
        <taxon>Actinomycetes</taxon>
        <taxon>Kitasatosporales</taxon>
        <taxon>Streptomycetaceae</taxon>
        <taxon>Streptomyces</taxon>
    </lineage>
</organism>
<protein>
    <submittedName>
        <fullName evidence="3">DUF2306 domain-containing protein</fullName>
    </submittedName>
</protein>
<name>A0A646KUD6_STRJU</name>
<dbReference type="AlphaFoldDB" id="A0A646KUD6"/>
<comment type="caution">
    <text evidence="3">The sequence shown here is derived from an EMBL/GenBank/DDBJ whole genome shotgun (WGS) entry which is preliminary data.</text>
</comment>
<keyword evidence="2" id="KW-0472">Membrane</keyword>
<reference evidence="3 4" key="1">
    <citation type="submission" date="2019-05" db="EMBL/GenBank/DDBJ databases">
        <title>Comparative genomics and metabolomics analyses of clavulanic acid producing Streptomyces species provides insight into specialized metabolism and evolution of beta-lactam biosynthetic gene clusters.</title>
        <authorList>
            <person name="Moore M.A."/>
            <person name="Cruz-Morales P."/>
            <person name="Barona Gomez F."/>
            <person name="Kapil T."/>
        </authorList>
    </citation>
    <scope>NUCLEOTIDE SEQUENCE [LARGE SCALE GENOMIC DNA]</scope>
    <source>
        <strain evidence="3 4">NRRL 5741</strain>
    </source>
</reference>
<feature type="transmembrane region" description="Helical" evidence="2">
    <location>
        <begin position="156"/>
        <end position="176"/>
    </location>
</feature>
<dbReference type="InterPro" id="IPR018750">
    <property type="entry name" value="DUF2306_membrane"/>
</dbReference>
<feature type="transmembrane region" description="Helical" evidence="2">
    <location>
        <begin position="188"/>
        <end position="209"/>
    </location>
</feature>
<feature type="region of interest" description="Disordered" evidence="1">
    <location>
        <begin position="221"/>
        <end position="242"/>
    </location>
</feature>
<evidence type="ECO:0000313" key="3">
    <source>
        <dbReference type="EMBL" id="MQT05647.1"/>
    </source>
</evidence>
<dbReference type="EMBL" id="VCLA01000209">
    <property type="protein sequence ID" value="MQT05647.1"/>
    <property type="molecule type" value="Genomic_DNA"/>
</dbReference>